<name>A0A5E4QAK5_9NEOP</name>
<proteinExistence type="predicted"/>
<protein>
    <submittedName>
        <fullName evidence="2">Uncharacterized protein</fullName>
    </submittedName>
</protein>
<evidence type="ECO:0000313" key="2">
    <source>
        <dbReference type="EMBL" id="VVC94629.1"/>
    </source>
</evidence>
<keyword evidence="1" id="KW-1133">Transmembrane helix</keyword>
<gene>
    <name evidence="2" type="ORF">LSINAPIS_LOCUS6534</name>
</gene>
<keyword evidence="3" id="KW-1185">Reference proteome</keyword>
<feature type="transmembrane region" description="Helical" evidence="1">
    <location>
        <begin position="54"/>
        <end position="75"/>
    </location>
</feature>
<dbReference type="AlphaFoldDB" id="A0A5E4QAK5"/>
<accession>A0A5E4QAK5</accession>
<sequence>MVCVSSPRCPCLPVIPIPDDADKNISITQGLALNKTFVNMLKYQLFIPKRIVGVIRWLLVAVGTLGGLACLVFHFKEI</sequence>
<evidence type="ECO:0000313" key="3">
    <source>
        <dbReference type="Proteomes" id="UP000324832"/>
    </source>
</evidence>
<feature type="non-terminal residue" evidence="2">
    <location>
        <position position="78"/>
    </location>
</feature>
<organism evidence="2 3">
    <name type="scientific">Leptidea sinapis</name>
    <dbReference type="NCBI Taxonomy" id="189913"/>
    <lineage>
        <taxon>Eukaryota</taxon>
        <taxon>Metazoa</taxon>
        <taxon>Ecdysozoa</taxon>
        <taxon>Arthropoda</taxon>
        <taxon>Hexapoda</taxon>
        <taxon>Insecta</taxon>
        <taxon>Pterygota</taxon>
        <taxon>Neoptera</taxon>
        <taxon>Endopterygota</taxon>
        <taxon>Lepidoptera</taxon>
        <taxon>Glossata</taxon>
        <taxon>Ditrysia</taxon>
        <taxon>Papilionoidea</taxon>
        <taxon>Pieridae</taxon>
        <taxon>Dismorphiinae</taxon>
        <taxon>Leptidea</taxon>
    </lineage>
</organism>
<dbReference type="Proteomes" id="UP000324832">
    <property type="component" value="Unassembled WGS sequence"/>
</dbReference>
<evidence type="ECO:0000256" key="1">
    <source>
        <dbReference type="SAM" id="Phobius"/>
    </source>
</evidence>
<reference evidence="2 3" key="1">
    <citation type="submission" date="2017-07" db="EMBL/GenBank/DDBJ databases">
        <authorList>
            <person name="Talla V."/>
            <person name="Backstrom N."/>
        </authorList>
    </citation>
    <scope>NUCLEOTIDE SEQUENCE [LARGE SCALE GENOMIC DNA]</scope>
</reference>
<dbReference type="EMBL" id="FZQP02002081">
    <property type="protein sequence ID" value="VVC94629.1"/>
    <property type="molecule type" value="Genomic_DNA"/>
</dbReference>
<keyword evidence="1" id="KW-0472">Membrane</keyword>
<keyword evidence="1" id="KW-0812">Transmembrane</keyword>